<dbReference type="Gene3D" id="2.60.120.260">
    <property type="entry name" value="Galactose-binding domain-like"/>
    <property type="match status" value="1"/>
</dbReference>
<dbReference type="EMBL" id="GL883078">
    <property type="protein sequence ID" value="EGF91540.1"/>
    <property type="molecule type" value="Genomic_DNA"/>
</dbReference>
<dbReference type="PRINTS" id="PR00132">
    <property type="entry name" value="GLHYDRLASE2"/>
</dbReference>
<dbReference type="InterPro" id="IPR051913">
    <property type="entry name" value="GH2_Domain-Containing"/>
</dbReference>
<accession>F4QMU9</accession>
<protein>
    <submittedName>
        <fullName evidence="7">Beta-glucuronidase</fullName>
        <ecNumber evidence="7">3.2.1.31</ecNumber>
    </submittedName>
</protein>
<dbReference type="Gene3D" id="3.20.20.80">
    <property type="entry name" value="Glycosidases"/>
    <property type="match status" value="1"/>
</dbReference>
<dbReference type="GO" id="GO:0005975">
    <property type="term" value="P:carbohydrate metabolic process"/>
    <property type="evidence" value="ECO:0007669"/>
    <property type="project" value="InterPro"/>
</dbReference>
<dbReference type="Pfam" id="PF02837">
    <property type="entry name" value="Glyco_hydro_2_N"/>
    <property type="match status" value="1"/>
</dbReference>
<dbReference type="Pfam" id="PF02836">
    <property type="entry name" value="Glyco_hydro_2_C"/>
    <property type="match status" value="1"/>
</dbReference>
<gene>
    <name evidence="7" type="ORF">ABI_29570</name>
</gene>
<evidence type="ECO:0000256" key="1">
    <source>
        <dbReference type="ARBA" id="ARBA00007401"/>
    </source>
</evidence>
<reference evidence="8" key="1">
    <citation type="submission" date="2011-03" db="EMBL/GenBank/DDBJ databases">
        <title>Draft genome sequence of Brevundimonas diminuta.</title>
        <authorList>
            <person name="Brown P.J.B."/>
            <person name="Buechlein A."/>
            <person name="Hemmerich C."/>
            <person name="Brun Y.V."/>
        </authorList>
    </citation>
    <scope>NUCLEOTIDE SEQUENCE [LARGE SCALE GENOMIC DNA]</scope>
    <source>
        <strain evidence="8">C19</strain>
    </source>
</reference>
<dbReference type="EC" id="3.2.1.31" evidence="7"/>
<dbReference type="InterPro" id="IPR023232">
    <property type="entry name" value="Glyco_hydro_2_AS"/>
</dbReference>
<evidence type="ECO:0000256" key="3">
    <source>
        <dbReference type="ARBA" id="ARBA00023295"/>
    </source>
</evidence>
<keyword evidence="2 7" id="KW-0378">Hydrolase</keyword>
<keyword evidence="3 7" id="KW-0326">Glycosidase</keyword>
<keyword evidence="8" id="KW-1185">Reference proteome</keyword>
<feature type="domain" description="Glycoside hydrolase family 2 immunoglobulin-like beta-sandwich" evidence="4">
    <location>
        <begin position="198"/>
        <end position="285"/>
    </location>
</feature>
<evidence type="ECO:0000313" key="7">
    <source>
        <dbReference type="EMBL" id="EGF91540.1"/>
    </source>
</evidence>
<name>F4QMU9_9CAUL</name>
<sequence length="595" mass="66568">MTPQYILVNGDLRTGVSLSGPWHWSLDPYRDGLYDFHGKPYDPTKGRAMDISVADAMAKNPNALFEHDIHRAPVTQVPGSWIGYDPETRHYDGLMWYLKTFDAPARSAKRVFLRFGAADYRADVYLNGQKVGSHEGGFTPFSFEVTDILREKGNNLIVAVDSKRSADTVPPTITDWETYGGITRDVRLVITPQTFVDDDFIRLTKDGRIAADVALEGAGKAGTAVEVAIPALKLTLKGTTDAQGRVSLSAAAPKSLKRWSPDTPVLYDVTVKAGEDTVSDRIGFRTIEVRGADILLNGEPIYLRGISLHEEEFGTSPQRIITQSAARALLGEIKYGLNGNYVRLSHYPHSEVMTRMADEIGLLVWSEVPVYWTVKFDSPTVLKAAQRMQAENILRDRNRASIIIWSIGNETPVSDARNSFYTAMAQHARAIDGTRLVSAALLSHRQIVDGRIDITIDDPIVPELDVLAVNTYNGWYGNDKIEDVPNTVWHSASGKPLLLSEFGADAQYGHFDSEHHSRFSEDYQVDFYNGTLAMADKIPFLRGMSPWILKDFRSPRRQTTWQEGWNRKGLVSETGQRKRAFFVLSDYYKKKAAEE</sequence>
<dbReference type="PANTHER" id="PTHR42732">
    <property type="entry name" value="BETA-GALACTOSIDASE"/>
    <property type="match status" value="1"/>
</dbReference>
<proteinExistence type="inferred from homology"/>
<dbReference type="InterPro" id="IPR006104">
    <property type="entry name" value="Glyco_hydro_2_N"/>
</dbReference>
<evidence type="ECO:0000259" key="4">
    <source>
        <dbReference type="Pfam" id="PF00703"/>
    </source>
</evidence>
<dbReference type="InterPro" id="IPR017853">
    <property type="entry name" value="GH"/>
</dbReference>
<dbReference type="HOGENOM" id="CLU_006501_6_3_5"/>
<dbReference type="PANTHER" id="PTHR42732:SF1">
    <property type="entry name" value="BETA-MANNOSIDASE"/>
    <property type="match status" value="1"/>
</dbReference>
<evidence type="ECO:0000256" key="2">
    <source>
        <dbReference type="ARBA" id="ARBA00022801"/>
    </source>
</evidence>
<dbReference type="AlphaFoldDB" id="F4QMU9"/>
<dbReference type="SUPFAM" id="SSF51445">
    <property type="entry name" value="(Trans)glycosidases"/>
    <property type="match status" value="1"/>
</dbReference>
<dbReference type="SUPFAM" id="SSF49785">
    <property type="entry name" value="Galactose-binding domain-like"/>
    <property type="match status" value="1"/>
</dbReference>
<organism evidence="7 8">
    <name type="scientific">Asticcacaulis biprosthecium C19</name>
    <dbReference type="NCBI Taxonomy" id="715226"/>
    <lineage>
        <taxon>Bacteria</taxon>
        <taxon>Pseudomonadati</taxon>
        <taxon>Pseudomonadota</taxon>
        <taxon>Alphaproteobacteria</taxon>
        <taxon>Caulobacterales</taxon>
        <taxon>Caulobacteraceae</taxon>
        <taxon>Asticcacaulis</taxon>
    </lineage>
</organism>
<dbReference type="InterPro" id="IPR006103">
    <property type="entry name" value="Glyco_hydro_2_cat"/>
</dbReference>
<dbReference type="Gene3D" id="2.60.40.10">
    <property type="entry name" value="Immunoglobulins"/>
    <property type="match status" value="1"/>
</dbReference>
<evidence type="ECO:0000259" key="5">
    <source>
        <dbReference type="Pfam" id="PF02836"/>
    </source>
</evidence>
<dbReference type="SUPFAM" id="SSF49303">
    <property type="entry name" value="beta-Galactosidase/glucuronidase domain"/>
    <property type="match status" value="1"/>
</dbReference>
<dbReference type="InterPro" id="IPR008979">
    <property type="entry name" value="Galactose-bd-like_sf"/>
</dbReference>
<dbReference type="InterPro" id="IPR006101">
    <property type="entry name" value="Glyco_hydro_2"/>
</dbReference>
<dbReference type="Pfam" id="PF00703">
    <property type="entry name" value="Glyco_hydro_2"/>
    <property type="match status" value="1"/>
</dbReference>
<feature type="domain" description="Glycosyl hydrolases family 2 sugar binding" evidence="6">
    <location>
        <begin position="17"/>
        <end position="192"/>
    </location>
</feature>
<evidence type="ECO:0000313" key="8">
    <source>
        <dbReference type="Proteomes" id="UP000006512"/>
    </source>
</evidence>
<comment type="similarity">
    <text evidence="1">Belongs to the glycosyl hydrolase 2 family.</text>
</comment>
<dbReference type="PROSITE" id="PS00608">
    <property type="entry name" value="GLYCOSYL_HYDROL_F2_2"/>
    <property type="match status" value="1"/>
</dbReference>
<dbReference type="InterPro" id="IPR006102">
    <property type="entry name" value="Ig-like_GH2"/>
</dbReference>
<dbReference type="STRING" id="715226.ABI_29570"/>
<feature type="domain" description="Glycoside hydrolase family 2 catalytic" evidence="5">
    <location>
        <begin position="287"/>
        <end position="529"/>
    </location>
</feature>
<evidence type="ECO:0000259" key="6">
    <source>
        <dbReference type="Pfam" id="PF02837"/>
    </source>
</evidence>
<dbReference type="InterPro" id="IPR013783">
    <property type="entry name" value="Ig-like_fold"/>
</dbReference>
<dbReference type="GO" id="GO:0004566">
    <property type="term" value="F:beta-glucuronidase activity"/>
    <property type="evidence" value="ECO:0007669"/>
    <property type="project" value="UniProtKB-EC"/>
</dbReference>
<dbReference type="eggNOG" id="COG3250">
    <property type="taxonomic scope" value="Bacteria"/>
</dbReference>
<dbReference type="InterPro" id="IPR036156">
    <property type="entry name" value="Beta-gal/glucu_dom_sf"/>
</dbReference>
<dbReference type="Proteomes" id="UP000006512">
    <property type="component" value="Unassembled WGS sequence"/>
</dbReference>